<dbReference type="STRING" id="697581.TCARB_0783"/>
<protein>
    <submittedName>
        <fullName evidence="3">Formate dehydrogenase chain D</fullName>
        <ecNumber evidence="3">1.17.1.9</ecNumber>
    </submittedName>
</protein>
<dbReference type="GO" id="GO:0016783">
    <property type="term" value="F:sulfurtransferase activity"/>
    <property type="evidence" value="ECO:0007669"/>
    <property type="project" value="InterPro"/>
</dbReference>
<sequence length="185" mass="20406">MCSPNNIEELAYGFLAERSSKPKSPTQIRIENGKIKVDEELVEAVFTRREARFPVEKIISAVEALYTRGSAFRETGAFHCALCFMPSGEVLFHVEDVSRHCAVDKCIGFLAKSNIEPSAVGFAVSCRLTKSIVEKLASVGVRLVASKAAPTLQGIQVAEQNGITLIGFARNNRFNIYTHPERIIF</sequence>
<proteinExistence type="predicted"/>
<organism evidence="3 4">
    <name type="scientific">Thermofilum adornatum 1505</name>
    <dbReference type="NCBI Taxonomy" id="697581"/>
    <lineage>
        <taxon>Archaea</taxon>
        <taxon>Thermoproteota</taxon>
        <taxon>Thermoprotei</taxon>
        <taxon>Thermofilales</taxon>
        <taxon>Thermofilaceae</taxon>
        <taxon>Thermofilum</taxon>
    </lineage>
</organism>
<dbReference type="GeneID" id="16574347"/>
<dbReference type="AlphaFoldDB" id="A0A3G1A6Q8"/>
<dbReference type="EMBL" id="CP007493">
    <property type="protein sequence ID" value="AJB41835.1"/>
    <property type="molecule type" value="Genomic_DNA"/>
</dbReference>
<dbReference type="SUPFAM" id="SSF53927">
    <property type="entry name" value="Cytidine deaminase-like"/>
    <property type="match status" value="1"/>
</dbReference>
<reference evidence="4" key="1">
    <citation type="book" date="2010" name="EXTREMOPHILES" publisher="0:0-0">
        <title>Complete genome sequences of ten hyperthermophilic archaea reveal their metabolic capabilities and possible ecological roles.</title>
        <editorList>
            <person name="?"/>
        </editorList>
        <authorList>
            <person name="Ravin N.V."/>
            <person name="Mardanov A.V."/>
            <person name="Bonch-Osmolovskaya E.A."/>
            <person name="Skryabin K.G."/>
        </authorList>
    </citation>
    <scope>NUCLEOTIDE SEQUENCE [LARGE SCALE GENOMIC DNA]</scope>
    <source>
        <strain evidence="4">1505</strain>
    </source>
</reference>
<keyword evidence="2" id="KW-0501">Molybdenum cofactor biosynthesis</keyword>
<dbReference type="EC" id="1.17.1.9" evidence="3"/>
<name>A0A3G1A6Q8_9CREN</name>
<dbReference type="GO" id="GO:0008863">
    <property type="term" value="F:formate dehydrogenase (NAD+) activity"/>
    <property type="evidence" value="ECO:0007669"/>
    <property type="project" value="UniProtKB-EC"/>
</dbReference>
<dbReference type="Gene3D" id="3.40.140.10">
    <property type="entry name" value="Cytidine Deaminase, domain 2"/>
    <property type="match status" value="1"/>
</dbReference>
<evidence type="ECO:0000256" key="2">
    <source>
        <dbReference type="ARBA" id="ARBA00023150"/>
    </source>
</evidence>
<dbReference type="PANTHER" id="PTHR30592">
    <property type="entry name" value="FORMATE DEHYDROGENASE"/>
    <property type="match status" value="1"/>
</dbReference>
<keyword evidence="1" id="KW-0963">Cytoplasm</keyword>
<dbReference type="InterPro" id="IPR016193">
    <property type="entry name" value="Cytidine_deaminase-like"/>
</dbReference>
<accession>A0A3G1A6Q8</accession>
<dbReference type="Pfam" id="PF02634">
    <property type="entry name" value="FdhD-NarQ"/>
    <property type="match status" value="1"/>
</dbReference>
<dbReference type="RefSeq" id="WP_020963348.1">
    <property type="nucleotide sequence ID" value="NZ_CP007493.1"/>
</dbReference>
<dbReference type="GO" id="GO:0006777">
    <property type="term" value="P:Mo-molybdopterin cofactor biosynthetic process"/>
    <property type="evidence" value="ECO:0007669"/>
    <property type="project" value="UniProtKB-KW"/>
</dbReference>
<dbReference type="KEGG" id="tcb:TCARB_0783"/>
<dbReference type="Proteomes" id="UP000266720">
    <property type="component" value="Chromosome"/>
</dbReference>
<dbReference type="GeneID" id="25406214"/>
<evidence type="ECO:0000313" key="4">
    <source>
        <dbReference type="Proteomes" id="UP000266720"/>
    </source>
</evidence>
<evidence type="ECO:0000256" key="1">
    <source>
        <dbReference type="ARBA" id="ARBA00022490"/>
    </source>
</evidence>
<gene>
    <name evidence="3" type="ORF">TCARB_0783</name>
</gene>
<dbReference type="InterPro" id="IPR003786">
    <property type="entry name" value="FdhD"/>
</dbReference>
<keyword evidence="3" id="KW-0560">Oxidoreductase</keyword>
<evidence type="ECO:0000313" key="3">
    <source>
        <dbReference type="EMBL" id="AJB41835.1"/>
    </source>
</evidence>
<dbReference type="PANTHER" id="PTHR30592:SF1">
    <property type="entry name" value="SULFUR CARRIER PROTEIN FDHD"/>
    <property type="match status" value="1"/>
</dbReference>